<dbReference type="Proteomes" id="UP000769766">
    <property type="component" value="Unassembled WGS sequence"/>
</dbReference>
<dbReference type="AlphaFoldDB" id="A0A932CQM2"/>
<evidence type="ECO:0000256" key="2">
    <source>
        <dbReference type="ARBA" id="ARBA00022679"/>
    </source>
</evidence>
<dbReference type="PANTHER" id="PTHR10434:SF11">
    <property type="entry name" value="1-ACYL-SN-GLYCEROL-3-PHOSPHATE ACYLTRANSFERASE"/>
    <property type="match status" value="1"/>
</dbReference>
<evidence type="ECO:0000256" key="3">
    <source>
        <dbReference type="ARBA" id="ARBA00023315"/>
    </source>
</evidence>
<dbReference type="EMBL" id="JACPRF010000247">
    <property type="protein sequence ID" value="MBI2876847.1"/>
    <property type="molecule type" value="Genomic_DNA"/>
</dbReference>
<dbReference type="InterPro" id="IPR002123">
    <property type="entry name" value="Plipid/glycerol_acylTrfase"/>
</dbReference>
<dbReference type="GO" id="GO:0003841">
    <property type="term" value="F:1-acylglycerol-3-phosphate O-acyltransferase activity"/>
    <property type="evidence" value="ECO:0007669"/>
    <property type="project" value="TreeGrafter"/>
</dbReference>
<evidence type="ECO:0000256" key="1">
    <source>
        <dbReference type="ARBA" id="ARBA00005189"/>
    </source>
</evidence>
<dbReference type="GO" id="GO:0006654">
    <property type="term" value="P:phosphatidic acid biosynthetic process"/>
    <property type="evidence" value="ECO:0007669"/>
    <property type="project" value="TreeGrafter"/>
</dbReference>
<dbReference type="CDD" id="cd07989">
    <property type="entry name" value="LPLAT_AGPAT-like"/>
    <property type="match status" value="1"/>
</dbReference>
<proteinExistence type="predicted"/>
<gene>
    <name evidence="5" type="ORF">HYY20_08200</name>
</gene>
<keyword evidence="2" id="KW-0808">Transferase</keyword>
<feature type="domain" description="Phospholipid/glycerol acyltransferase" evidence="4">
    <location>
        <begin position="55"/>
        <end position="171"/>
    </location>
</feature>
<protein>
    <submittedName>
        <fullName evidence="5">1-acyl-sn-glycerol-3-phosphate acyltransferase</fullName>
    </submittedName>
</protein>
<evidence type="ECO:0000259" key="4">
    <source>
        <dbReference type="SMART" id="SM00563"/>
    </source>
</evidence>
<dbReference type="SUPFAM" id="SSF69593">
    <property type="entry name" value="Glycerol-3-phosphate (1)-acyltransferase"/>
    <property type="match status" value="1"/>
</dbReference>
<comment type="pathway">
    <text evidence="1">Lipid metabolism.</text>
</comment>
<organism evidence="5 6">
    <name type="scientific">Tectimicrobiota bacterium</name>
    <dbReference type="NCBI Taxonomy" id="2528274"/>
    <lineage>
        <taxon>Bacteria</taxon>
        <taxon>Pseudomonadati</taxon>
        <taxon>Nitrospinota/Tectimicrobiota group</taxon>
        <taxon>Candidatus Tectimicrobiota</taxon>
    </lineage>
</organism>
<reference evidence="5" key="1">
    <citation type="submission" date="2020-07" db="EMBL/GenBank/DDBJ databases">
        <title>Huge and variable diversity of episymbiotic CPR bacteria and DPANN archaea in groundwater ecosystems.</title>
        <authorList>
            <person name="He C.Y."/>
            <person name="Keren R."/>
            <person name="Whittaker M."/>
            <person name="Farag I.F."/>
            <person name="Doudna J."/>
            <person name="Cate J.H.D."/>
            <person name="Banfield J.F."/>
        </authorList>
    </citation>
    <scope>NUCLEOTIDE SEQUENCE</scope>
    <source>
        <strain evidence="5">NC_groundwater_672_Ag_B-0.1um_62_36</strain>
    </source>
</reference>
<dbReference type="SMART" id="SM00563">
    <property type="entry name" value="PlsC"/>
    <property type="match status" value="1"/>
</dbReference>
<evidence type="ECO:0000313" key="6">
    <source>
        <dbReference type="Proteomes" id="UP000769766"/>
    </source>
</evidence>
<name>A0A932CQM2_UNCTE</name>
<keyword evidence="3 5" id="KW-0012">Acyltransferase</keyword>
<evidence type="ECO:0000313" key="5">
    <source>
        <dbReference type="EMBL" id="MBI2876847.1"/>
    </source>
</evidence>
<sequence>MRKLRDYAEQPEQYEESLLRKAWFTTSLTAVGVFFQGLNRTVVYGRENVPQGGRVLIASNHVSHLDPVLIAYLLLSRRSPGILWAPAKAELFEVPLLGRLLASYGVFPVRRNGQDLSAMKKIISLMQRSQVMIFPEGMRSSDGQLLPGNRMVGKLIYQAKPTVVPTAVLGTGQAFPKGKWVPRLCSQFQVVFGPPVDLQEEYARRDSKETAQLVIQKVMQAIADLLSQHHEP</sequence>
<dbReference type="Pfam" id="PF01553">
    <property type="entry name" value="Acyltransferase"/>
    <property type="match status" value="1"/>
</dbReference>
<accession>A0A932CQM2</accession>
<dbReference type="PANTHER" id="PTHR10434">
    <property type="entry name" value="1-ACYL-SN-GLYCEROL-3-PHOSPHATE ACYLTRANSFERASE"/>
    <property type="match status" value="1"/>
</dbReference>
<comment type="caution">
    <text evidence="5">The sequence shown here is derived from an EMBL/GenBank/DDBJ whole genome shotgun (WGS) entry which is preliminary data.</text>
</comment>